<accession>A0A370GDF8</accession>
<feature type="domain" description="LD-carboxypeptidase C-terminal" evidence="2">
    <location>
        <begin position="33"/>
        <end position="90"/>
    </location>
</feature>
<dbReference type="EMBL" id="QQAZ01000031">
    <property type="protein sequence ID" value="RDI41731.1"/>
    <property type="molecule type" value="Genomic_DNA"/>
</dbReference>
<dbReference type="SUPFAM" id="SSF141986">
    <property type="entry name" value="LD-carboxypeptidase A C-terminal domain-like"/>
    <property type="match status" value="1"/>
</dbReference>
<dbReference type="Pfam" id="PF17676">
    <property type="entry name" value="Peptidase_S66C"/>
    <property type="match status" value="1"/>
</dbReference>
<organism evidence="3 4">
    <name type="scientific">Nocardia mexicana</name>
    <dbReference type="NCBI Taxonomy" id="279262"/>
    <lineage>
        <taxon>Bacteria</taxon>
        <taxon>Bacillati</taxon>
        <taxon>Actinomycetota</taxon>
        <taxon>Actinomycetes</taxon>
        <taxon>Mycobacteriales</taxon>
        <taxon>Nocardiaceae</taxon>
        <taxon>Nocardia</taxon>
    </lineage>
</organism>
<proteinExistence type="predicted"/>
<evidence type="ECO:0000256" key="1">
    <source>
        <dbReference type="SAM" id="MobiDB-lite"/>
    </source>
</evidence>
<dbReference type="AlphaFoldDB" id="A0A370GDF8"/>
<comment type="caution">
    <text evidence="3">The sequence shown here is derived from an EMBL/GenBank/DDBJ whole genome shotgun (WGS) entry which is preliminary data.</text>
</comment>
<gene>
    <name evidence="3" type="ORF">DFR68_13110</name>
</gene>
<dbReference type="InterPro" id="IPR040921">
    <property type="entry name" value="Peptidase_S66C"/>
</dbReference>
<dbReference type="Gene3D" id="3.50.30.60">
    <property type="entry name" value="LD-carboxypeptidase A C-terminal domain-like"/>
    <property type="match status" value="1"/>
</dbReference>
<reference evidence="3 4" key="1">
    <citation type="submission" date="2018-07" db="EMBL/GenBank/DDBJ databases">
        <title>Genomic Encyclopedia of Type Strains, Phase IV (KMG-IV): sequencing the most valuable type-strain genomes for metagenomic binning, comparative biology and taxonomic classification.</title>
        <authorList>
            <person name="Goeker M."/>
        </authorList>
    </citation>
    <scope>NUCLEOTIDE SEQUENCE [LARGE SCALE GENOMIC DNA]</scope>
    <source>
        <strain evidence="3 4">DSM 44952</strain>
    </source>
</reference>
<name>A0A370GDF8_9NOCA</name>
<evidence type="ECO:0000259" key="2">
    <source>
        <dbReference type="Pfam" id="PF17676"/>
    </source>
</evidence>
<evidence type="ECO:0000313" key="3">
    <source>
        <dbReference type="EMBL" id="RDI41731.1"/>
    </source>
</evidence>
<feature type="region of interest" description="Disordered" evidence="1">
    <location>
        <begin position="90"/>
        <end position="109"/>
    </location>
</feature>
<protein>
    <recommendedName>
        <fullName evidence="2">LD-carboxypeptidase C-terminal domain-containing protein</fullName>
    </recommendedName>
</protein>
<keyword evidence="4" id="KW-1185">Reference proteome</keyword>
<sequence>MSPSAGLPGTFSAEPVLRPCEPWIWHNAGSVVTGPSWGGNLEILSWLLMADRAILPIEHHDGGVLFLETSDELPTATEVYRILRNMGERGRPHRPTVGHPVRRSDPRGRCGPENLRHVLAVRTAAIRLIRECHNTPVGPEQG</sequence>
<dbReference type="InterPro" id="IPR027461">
    <property type="entry name" value="Carboxypeptidase_A_C_sf"/>
</dbReference>
<evidence type="ECO:0000313" key="4">
    <source>
        <dbReference type="Proteomes" id="UP000255355"/>
    </source>
</evidence>
<dbReference type="STRING" id="1210089.GCA_001613165_07726"/>
<dbReference type="Proteomes" id="UP000255355">
    <property type="component" value="Unassembled WGS sequence"/>
</dbReference>